<organism evidence="2 3">
    <name type="scientific">Cirrhinus mrigala</name>
    <name type="common">Mrigala</name>
    <dbReference type="NCBI Taxonomy" id="683832"/>
    <lineage>
        <taxon>Eukaryota</taxon>
        <taxon>Metazoa</taxon>
        <taxon>Chordata</taxon>
        <taxon>Craniata</taxon>
        <taxon>Vertebrata</taxon>
        <taxon>Euteleostomi</taxon>
        <taxon>Actinopterygii</taxon>
        <taxon>Neopterygii</taxon>
        <taxon>Teleostei</taxon>
        <taxon>Ostariophysi</taxon>
        <taxon>Cypriniformes</taxon>
        <taxon>Cyprinidae</taxon>
        <taxon>Labeoninae</taxon>
        <taxon>Labeonini</taxon>
        <taxon>Cirrhinus</taxon>
    </lineage>
</organism>
<reference evidence="2 3" key="1">
    <citation type="submission" date="2024-05" db="EMBL/GenBank/DDBJ databases">
        <title>Genome sequencing and assembly of Indian major carp, Cirrhinus mrigala (Hamilton, 1822).</title>
        <authorList>
            <person name="Mohindra V."/>
            <person name="Chowdhury L.M."/>
            <person name="Lal K."/>
            <person name="Jena J.K."/>
        </authorList>
    </citation>
    <scope>NUCLEOTIDE SEQUENCE [LARGE SCALE GENOMIC DNA]</scope>
    <source>
        <strain evidence="2">CM1030</strain>
        <tissue evidence="2">Blood</tissue>
    </source>
</reference>
<feature type="compositionally biased region" description="Pro residues" evidence="1">
    <location>
        <begin position="10"/>
        <end position="24"/>
    </location>
</feature>
<evidence type="ECO:0000256" key="1">
    <source>
        <dbReference type="SAM" id="MobiDB-lite"/>
    </source>
</evidence>
<evidence type="ECO:0000313" key="3">
    <source>
        <dbReference type="Proteomes" id="UP001529510"/>
    </source>
</evidence>
<sequence length="55" mass="6028">LPSSSLSPYNTPPTPSPANGPPSPKFGRDPLSYCLKEINKTVKPRISSFRTLKRT</sequence>
<feature type="non-terminal residue" evidence="2">
    <location>
        <position position="1"/>
    </location>
</feature>
<gene>
    <name evidence="2" type="ORF">M9458_005605</name>
</gene>
<comment type="caution">
    <text evidence="2">The sequence shown here is derived from an EMBL/GenBank/DDBJ whole genome shotgun (WGS) entry which is preliminary data.</text>
</comment>
<evidence type="ECO:0000313" key="2">
    <source>
        <dbReference type="EMBL" id="KAL0197065.1"/>
    </source>
</evidence>
<dbReference type="Proteomes" id="UP001529510">
    <property type="component" value="Unassembled WGS sequence"/>
</dbReference>
<dbReference type="AlphaFoldDB" id="A0ABD0RG59"/>
<dbReference type="EMBL" id="JAMKFB020000003">
    <property type="protein sequence ID" value="KAL0197065.1"/>
    <property type="molecule type" value="Genomic_DNA"/>
</dbReference>
<proteinExistence type="predicted"/>
<protein>
    <submittedName>
        <fullName evidence="2">Uncharacterized protein</fullName>
    </submittedName>
</protein>
<keyword evidence="3" id="KW-1185">Reference proteome</keyword>
<name>A0ABD0RG59_CIRMR</name>
<feature type="region of interest" description="Disordered" evidence="1">
    <location>
        <begin position="1"/>
        <end position="30"/>
    </location>
</feature>
<accession>A0ABD0RG59</accession>
<feature type="non-terminal residue" evidence="2">
    <location>
        <position position="55"/>
    </location>
</feature>